<keyword evidence="2" id="KW-0963">Cytoplasm</keyword>
<reference key="1">
    <citation type="journal article" date="2019" name="Genes (Basel)">
        <title>A High-Quality De novo Genome Assembly from a Single Mosquito Using PacBio Sequencing.</title>
        <authorList>
            <person name="Kingan S.B."/>
            <person name="Heaton H."/>
            <person name="Cudini J."/>
            <person name="Lambert C.C."/>
            <person name="Baybayan P."/>
            <person name="Galvin B.D."/>
            <person name="Durbin R."/>
            <person name="Korlach J."/>
            <person name="Lawniczak M.K.N."/>
        </authorList>
    </citation>
    <scope>NUCLEOTIDE SEQUENCE [LARGE SCALE GENOMIC DNA]</scope>
    <source>
        <strain>Mali-NIH</strain>
    </source>
</reference>
<feature type="compositionally biased region" description="Polar residues" evidence="3">
    <location>
        <begin position="696"/>
        <end position="705"/>
    </location>
</feature>
<keyword evidence="5" id="KW-1185">Reference proteome</keyword>
<sequence>MSDSFFGFDASLPGEDDDGGGGGGGRSGGGGRRVLGGGSGGRGSDSEEEYDALNDETFGQARQDDWEDLHENLVRMDQREGGDGDSGADSDLDINFSSVGIDNFELDNDTEPEARLQLDPSVWTMPSKPETPRHSVPSVPAPMPPAIVSAPTPLPATDRFGAPMGRFPTMPNAGLRICSLEEIEQNMIKQQQEQMRRGMTPLPRPPPGFLPPSNPTQGGMQPPHPPGSMPPPSPMIHRPLPIPIGFPSPALMGGAPGGQPSAPGGPMGGPLFPPTNMPPPNGQPGGPPFPFPMNFQGPPGSGGMPPNNNNSNNGNNNNNNGGMNNNASFSQRLVEEIQQNHPMLPHYRPPGPLPMGVPPPPGGPGQMPPMPPHGGNFKHPFMPHHHPGFPPNWNGPPQMHHGNIHHHGGHHHPGFPGGHHHFPQQQQQQQGQGHHHHHQQQQQQQQQHHHQHQQGGGHRLHNGKQNRNYEYDEYANMMTERAKHWLLGIQLSQLNKDTAYYNDYYFCVIRDRKERERGAERESKAHKDNTFYHPFSQQQNQQQQPQQHWNGFGRERRNSENSTSTKDGIKEIQPRRYKLVQFENSLGKLQCGSVIAPRKIIDQDVVVDRSVAEGGSGPGGPGSGTGGSGSAPGSSDSVHNQRRSRQILLHVENLYRLLLRLEDMSNQLAIEAKQQMREKRDKERLLAQEKLASGGTDEQNNVSSSGGAGQMAAVPAATVSEVEQDTVENLIERILPCVNAEGVLRLLSVRKGKLLLTRIQKALGEHTARWTIWCTVLSTLVALPKRDREDAEDQLSPLFAEFELHVKYAQGGELMPLFETLLNTDQLLSLVPRCKFLLLTMLTLIAHMEHLTTIDGFDGLAAVSNGDEATDSTSNDGEESGGGGDGGTVSRRLIWSRWMSLLRELARVLDSAAAVAVGSKPQKVLLKLDSSCGKVKQLRAHLQRHPELELERKLRAIVSIIDIGGPSSLATTAEGSASGEEVSKKKTLKDDSSRGVKT</sequence>
<dbReference type="PANTHER" id="PTHR21551">
    <property type="entry name" value="TOPOISOMERASE II-ASSOCIATED PROTEIN PAT1"/>
    <property type="match status" value="1"/>
</dbReference>
<evidence type="ECO:0008006" key="6">
    <source>
        <dbReference type="Google" id="ProtNLM"/>
    </source>
</evidence>
<feature type="compositionally biased region" description="Pro residues" evidence="3">
    <location>
        <begin position="351"/>
        <end position="372"/>
    </location>
</feature>
<feature type="compositionally biased region" description="Pro residues" evidence="3">
    <location>
        <begin position="222"/>
        <end position="232"/>
    </location>
</feature>
<dbReference type="VEuPathDB" id="VectorBase:ACON007440"/>
<dbReference type="AlphaFoldDB" id="A0A6E8VTN0"/>
<feature type="region of interest" description="Disordered" evidence="3">
    <location>
        <begin position="690"/>
        <end position="709"/>
    </location>
</feature>
<dbReference type="VEuPathDB" id="VectorBase:ACMO_011032"/>
<dbReference type="GO" id="GO:0000932">
    <property type="term" value="C:P-body"/>
    <property type="evidence" value="ECO:0007669"/>
    <property type="project" value="UniProtKB-SubCell"/>
</dbReference>
<comment type="subcellular location">
    <subcellularLocation>
        <location evidence="1">Cytoplasm</location>
        <location evidence="1">P-body</location>
    </subcellularLocation>
</comment>
<protein>
    <recommendedName>
        <fullName evidence="6">mRNA decay factor PAT1 domain-containing protein</fullName>
    </recommendedName>
</protein>
<feature type="region of interest" description="Disordered" evidence="3">
    <location>
        <begin position="351"/>
        <end position="465"/>
    </location>
</feature>
<feature type="compositionally biased region" description="Gly residues" evidence="3">
    <location>
        <begin position="20"/>
        <end position="43"/>
    </location>
</feature>
<dbReference type="Proteomes" id="UP001105220">
    <property type="component" value="Unplaced"/>
</dbReference>
<feature type="compositionally biased region" description="Basic and acidic residues" evidence="3">
    <location>
        <begin position="981"/>
        <end position="998"/>
    </location>
</feature>
<feature type="compositionally biased region" description="Basic and acidic residues" evidence="3">
    <location>
        <begin position="69"/>
        <end position="82"/>
    </location>
</feature>
<evidence type="ECO:0000313" key="5">
    <source>
        <dbReference type="Proteomes" id="UP001105220"/>
    </source>
</evidence>
<dbReference type="GeneID" id="120947640"/>
<evidence type="ECO:0000256" key="1">
    <source>
        <dbReference type="ARBA" id="ARBA00004201"/>
    </source>
</evidence>
<feature type="compositionally biased region" description="Basic residues" evidence="3">
    <location>
        <begin position="402"/>
        <end position="422"/>
    </location>
</feature>
<evidence type="ECO:0000256" key="2">
    <source>
        <dbReference type="ARBA" id="ARBA00022490"/>
    </source>
</evidence>
<feature type="region of interest" description="Disordered" evidence="3">
    <location>
        <begin position="969"/>
        <end position="998"/>
    </location>
</feature>
<feature type="compositionally biased region" description="Basic residues" evidence="3">
    <location>
        <begin position="447"/>
        <end position="464"/>
    </location>
</feature>
<organism evidence="4 5">
    <name type="scientific">Anopheles coluzzii</name>
    <name type="common">African malaria mosquito</name>
    <dbReference type="NCBI Taxonomy" id="1518534"/>
    <lineage>
        <taxon>Eukaryota</taxon>
        <taxon>Metazoa</taxon>
        <taxon>Ecdysozoa</taxon>
        <taxon>Arthropoda</taxon>
        <taxon>Hexapoda</taxon>
        <taxon>Insecta</taxon>
        <taxon>Pterygota</taxon>
        <taxon>Neoptera</taxon>
        <taxon>Endopterygota</taxon>
        <taxon>Diptera</taxon>
        <taxon>Nematocera</taxon>
        <taxon>Culicoidea</taxon>
        <taxon>Culicidae</taxon>
        <taxon>Anophelinae</taxon>
        <taxon>Anopheles</taxon>
    </lineage>
</organism>
<feature type="compositionally biased region" description="Gly residues" evidence="3">
    <location>
        <begin position="614"/>
        <end position="630"/>
    </location>
</feature>
<feature type="region of interest" description="Disordered" evidence="3">
    <location>
        <begin position="1"/>
        <end position="89"/>
    </location>
</feature>
<dbReference type="RefSeq" id="XP_040219069.2">
    <property type="nucleotide sequence ID" value="XM_040363135.2"/>
</dbReference>
<feature type="compositionally biased region" description="Low complexity" evidence="3">
    <location>
        <begin position="537"/>
        <end position="547"/>
    </location>
</feature>
<dbReference type="GO" id="GO:0003723">
    <property type="term" value="F:RNA binding"/>
    <property type="evidence" value="ECO:0007669"/>
    <property type="project" value="TreeGrafter"/>
</dbReference>
<dbReference type="GO" id="GO:0000290">
    <property type="term" value="P:deadenylation-dependent decapping of nuclear-transcribed mRNA"/>
    <property type="evidence" value="ECO:0007669"/>
    <property type="project" value="InterPro"/>
</dbReference>
<feature type="region of interest" description="Disordered" evidence="3">
    <location>
        <begin position="196"/>
        <end position="232"/>
    </location>
</feature>
<reference evidence="4" key="2">
    <citation type="submission" date="2020-05" db="UniProtKB">
        <authorList>
            <consortium name="EnsemblMetazoa"/>
        </authorList>
    </citation>
    <scope>IDENTIFICATION</scope>
    <source>
        <strain evidence="4">Ngousso</strain>
    </source>
</reference>
<feature type="region of interest" description="Disordered" evidence="3">
    <location>
        <begin position="249"/>
        <end position="327"/>
    </location>
</feature>
<feature type="compositionally biased region" description="Low complexity" evidence="3">
    <location>
        <begin position="423"/>
        <end position="432"/>
    </location>
</feature>
<dbReference type="EnsemblMetazoa" id="ACON007440-RA">
    <property type="protein sequence ID" value="ACON007440-PA"/>
    <property type="gene ID" value="ACON007440"/>
</dbReference>
<dbReference type="PANTHER" id="PTHR21551:SF0">
    <property type="entry name" value="PROTEIN ASSOCIATED WITH TOPO II RELATED-1, ISOFORM A"/>
    <property type="match status" value="1"/>
</dbReference>
<dbReference type="InterPro" id="IPR039900">
    <property type="entry name" value="Pat1-like"/>
</dbReference>
<dbReference type="GO" id="GO:0033962">
    <property type="term" value="P:P-body assembly"/>
    <property type="evidence" value="ECO:0007669"/>
    <property type="project" value="TreeGrafter"/>
</dbReference>
<feature type="compositionally biased region" description="Low complexity" evidence="3">
    <location>
        <begin position="292"/>
        <end position="326"/>
    </location>
</feature>
<accession>A0A6E8VTN0</accession>
<feature type="region of interest" description="Disordered" evidence="3">
    <location>
        <begin position="535"/>
        <end position="570"/>
    </location>
</feature>
<evidence type="ECO:0000256" key="3">
    <source>
        <dbReference type="SAM" id="MobiDB-lite"/>
    </source>
</evidence>
<feature type="compositionally biased region" description="Pro residues" evidence="3">
    <location>
        <begin position="271"/>
        <end position="291"/>
    </location>
</feature>
<evidence type="ECO:0000313" key="4">
    <source>
        <dbReference type="EnsemblMetazoa" id="ACON007440-PA"/>
    </source>
</evidence>
<proteinExistence type="predicted"/>
<dbReference type="KEGG" id="acoz:120947640"/>
<feature type="compositionally biased region" description="Pro residues" evidence="3">
    <location>
        <begin position="202"/>
        <end position="214"/>
    </location>
</feature>
<feature type="region of interest" description="Disordered" evidence="3">
    <location>
        <begin position="610"/>
        <end position="643"/>
    </location>
</feature>
<feature type="region of interest" description="Disordered" evidence="3">
    <location>
        <begin position="867"/>
        <end position="888"/>
    </location>
</feature>
<name>A0A6E8VTN0_ANOCL</name>
<dbReference type="VEuPathDB" id="VectorBase:ACON2_041827"/>